<organism evidence="8 9">
    <name type="scientific">Torque teno midi virus 6</name>
    <dbReference type="NCBI Taxonomy" id="2065047"/>
    <lineage>
        <taxon>Viruses</taxon>
        <taxon>Monodnaviria</taxon>
        <taxon>Shotokuvirae</taxon>
        <taxon>Commensaviricota</taxon>
        <taxon>Cardeaviricetes</taxon>
        <taxon>Sanitavirales</taxon>
        <taxon>Anelloviridae</taxon>
        <taxon>Gammatorquevirus</taxon>
        <taxon>Gammatorquevirus homidi6</taxon>
    </lineage>
</organism>
<keyword evidence="5 6" id="KW-0946">Virion</keyword>
<evidence type="ECO:0000256" key="2">
    <source>
        <dbReference type="ARBA" id="ARBA00006131"/>
    </source>
</evidence>
<dbReference type="Proteomes" id="UP000162179">
    <property type="component" value="Segment"/>
</dbReference>
<sequence length="666" mass="78949">MAFWWRRRRKPWFGRWRRYRRRTNYKPRRKRRRIYRRRRNYRTTKGRRRRRYKVRRKQQKILVKQWQPECIRKCKIKGLGTIVLGAEGTQYRCYTDYLDEWTNPKVPGGGGFGCELFTLRYLYKMYLARKNIWTFSNKYKDLVRYTGTRFTFFRHPETDFILAYDIQPPFHITKWTYMSIHPQMLLLRKHKKLLLSTATKPNGKLTTRFKIRPPKQLVTKWFFQKDFAQYGLVAIAAAACNLRYPWLACCNENLIITLRYLQPQFYHNSAWAQTTKEYNPVYGTQPMKKTLTFNYIIGNQRGTYTMSNSDISDYDSSVSISKGWFQPKILNAYEVKDNTVTQALTPCGVLRYNPADDDGQGNKLWVVNTLTYNWKIPTDDDLILEGYPLWLMLYGYTSFLYQVKADKNPFSSSLIVVKSSALQRVFGTDTTGWYPLIDKSFMDGKGPGNTDPILLHRKYWYPSLYGQRDSISQLVNCGPYVPKYNETKNSTWQCNYKYTFYFKWGGHYPPEQEAENPEKKNIYPVPDKQQETISIADPISEKYDTVFRSWDYRRGSLTRTAIKRMQENLESDESLSTDSAGCSSKKKKKYLPTLQDPKKENKEIQKCLLSLCEENTWQEPPQDSNILQLLQQQHQQQQSIKQNLLTLIADLKAKQRNLLHQTGYLA</sequence>
<dbReference type="Pfam" id="PF02956">
    <property type="entry name" value="TT_ORF1"/>
    <property type="match status" value="1"/>
</dbReference>
<proteinExistence type="inferred from homology"/>
<evidence type="ECO:0000256" key="5">
    <source>
        <dbReference type="ARBA" id="ARBA00022844"/>
    </source>
</evidence>
<evidence type="ECO:0000313" key="9">
    <source>
        <dbReference type="Proteomes" id="UP000162179"/>
    </source>
</evidence>
<dbReference type="GO" id="GO:0039615">
    <property type="term" value="C:T=1 icosahedral viral capsid"/>
    <property type="evidence" value="ECO:0007669"/>
    <property type="project" value="UniProtKB-UniRule"/>
</dbReference>
<evidence type="ECO:0000256" key="1">
    <source>
        <dbReference type="ARBA" id="ARBA00004328"/>
    </source>
</evidence>
<keyword evidence="4 6" id="KW-0167">Capsid protein</keyword>
<keyword evidence="9" id="KW-1185">Reference proteome</keyword>
<reference evidence="8 9" key="1">
    <citation type="journal article" date="2007" name="Arch. Virol.">
        <title>Analysis of the entire genomes of fifteen torque teno midi virus variants classifiable into a third group of genus Anellovirus.</title>
        <authorList>
            <person name="Ninomiya M."/>
            <person name="Takahashi M."/>
            <person name="Shimosegawa T."/>
            <person name="Okamoto H."/>
        </authorList>
    </citation>
    <scope>NUCLEOTIDE SEQUENCE [LARGE SCALE GENOMIC DNA]</scope>
    <source>
        <strain evidence="8">MDJHem3-1</strain>
    </source>
</reference>
<comment type="function">
    <text evidence="6">Self-assembles to form an icosahedral capsid.</text>
</comment>
<dbReference type="InterPro" id="IPR004219">
    <property type="entry name" value="TTvirus_Unk"/>
</dbReference>
<evidence type="ECO:0000256" key="6">
    <source>
        <dbReference type="RuleBase" id="RU361230"/>
    </source>
</evidence>
<evidence type="ECO:0000313" key="8">
    <source>
        <dbReference type="EMBL" id="BAF76081.1"/>
    </source>
</evidence>
<accession>A7VLW0</accession>
<dbReference type="KEGG" id="vg:37616678"/>
<comment type="similarity">
    <text evidence="2 6">Belongs to the anelloviridae capsid protein family.</text>
</comment>
<feature type="region of interest" description="Disordered" evidence="7">
    <location>
        <begin position="568"/>
        <end position="596"/>
    </location>
</feature>
<evidence type="ECO:0000256" key="7">
    <source>
        <dbReference type="SAM" id="MobiDB-lite"/>
    </source>
</evidence>
<dbReference type="RefSeq" id="YP_009505762.1">
    <property type="nucleotide sequence ID" value="NC_038353.1"/>
</dbReference>
<comment type="subcellular location">
    <subcellularLocation>
        <location evidence="1 6">Virion</location>
    </subcellularLocation>
</comment>
<evidence type="ECO:0000256" key="4">
    <source>
        <dbReference type="ARBA" id="ARBA00022561"/>
    </source>
</evidence>
<evidence type="ECO:0000256" key="3">
    <source>
        <dbReference type="ARBA" id="ARBA00022431"/>
    </source>
</evidence>
<dbReference type="GeneID" id="37616678"/>
<name>A7VLW0_9VIRU</name>
<keyword evidence="3 6" id="KW-1140">T=1 icosahedral capsid protein</keyword>
<protein>
    <recommendedName>
        <fullName evidence="6">Capsid protein</fullName>
    </recommendedName>
</protein>
<dbReference type="EMBL" id="AB303553">
    <property type="protein sequence ID" value="BAF76081.1"/>
    <property type="molecule type" value="Genomic_DNA"/>
</dbReference>